<name>A0A8J8SYF0_HALGN</name>
<protein>
    <recommendedName>
        <fullName evidence="4">DUF393 domain-containing protein</fullName>
    </recommendedName>
</protein>
<evidence type="ECO:0000256" key="1">
    <source>
        <dbReference type="SAM" id="Phobius"/>
    </source>
</evidence>
<dbReference type="InterPro" id="IPR007263">
    <property type="entry name" value="DCC1-like"/>
</dbReference>
<dbReference type="Proteomes" id="UP000785679">
    <property type="component" value="Unassembled WGS sequence"/>
</dbReference>
<feature type="transmembrane region" description="Helical" evidence="1">
    <location>
        <begin position="74"/>
        <end position="92"/>
    </location>
</feature>
<keyword evidence="3" id="KW-1185">Reference proteome</keyword>
<dbReference type="GO" id="GO:0015035">
    <property type="term" value="F:protein-disulfide reductase activity"/>
    <property type="evidence" value="ECO:0007669"/>
    <property type="project" value="InterPro"/>
</dbReference>
<evidence type="ECO:0000313" key="3">
    <source>
        <dbReference type="Proteomes" id="UP000785679"/>
    </source>
</evidence>
<accession>A0A8J8SYF0</accession>
<evidence type="ECO:0000313" key="2">
    <source>
        <dbReference type="EMBL" id="TNV75215.1"/>
    </source>
</evidence>
<evidence type="ECO:0008006" key="4">
    <source>
        <dbReference type="Google" id="ProtNLM"/>
    </source>
</evidence>
<dbReference type="Pfam" id="PF04134">
    <property type="entry name" value="DCC1-like"/>
    <property type="match status" value="1"/>
</dbReference>
<comment type="caution">
    <text evidence="2">The sequence shown here is derived from an EMBL/GenBank/DDBJ whole genome shotgun (WGS) entry which is preliminary data.</text>
</comment>
<keyword evidence="1" id="KW-0472">Membrane</keyword>
<dbReference type="AlphaFoldDB" id="A0A8J8SYF0"/>
<dbReference type="EMBL" id="RRYP01016109">
    <property type="protein sequence ID" value="TNV75215.1"/>
    <property type="molecule type" value="Genomic_DNA"/>
</dbReference>
<keyword evidence="1" id="KW-1133">Transmembrane helix</keyword>
<reference evidence="2" key="1">
    <citation type="submission" date="2019-06" db="EMBL/GenBank/DDBJ databases">
        <authorList>
            <person name="Zheng W."/>
        </authorList>
    </citation>
    <scope>NUCLEOTIDE SEQUENCE</scope>
    <source>
        <strain evidence="2">QDHG01</strain>
    </source>
</reference>
<keyword evidence="1" id="KW-0812">Transmembrane</keyword>
<organism evidence="2 3">
    <name type="scientific">Halteria grandinella</name>
    <dbReference type="NCBI Taxonomy" id="5974"/>
    <lineage>
        <taxon>Eukaryota</taxon>
        <taxon>Sar</taxon>
        <taxon>Alveolata</taxon>
        <taxon>Ciliophora</taxon>
        <taxon>Intramacronucleata</taxon>
        <taxon>Spirotrichea</taxon>
        <taxon>Stichotrichia</taxon>
        <taxon>Sporadotrichida</taxon>
        <taxon>Halteriidae</taxon>
        <taxon>Halteria</taxon>
    </lineage>
</organism>
<gene>
    <name evidence="2" type="ORF">FGO68_gene6359</name>
</gene>
<proteinExistence type="predicted"/>
<sequence>MFYDGTCKVCLSFVTKLDRVKRQDASLRFVPFQQVENKDDAYISKGIPHEAKYVVFRDDDRDYTSIRSTALMDALYYTFFPYWIMYYILLLIPKGIRDWAYTWFSQNRSKVLKVFSKTINDDIDTKFKVDEKD</sequence>